<dbReference type="CDD" id="cd06225">
    <property type="entry name" value="HAMP"/>
    <property type="match status" value="1"/>
</dbReference>
<evidence type="ECO:0000313" key="8">
    <source>
        <dbReference type="EMBL" id="KXS33754.1"/>
    </source>
</evidence>
<proteinExistence type="inferred from homology"/>
<organism evidence="8 9">
    <name type="scientific">Candidatus Gallionella acididurans</name>
    <dbReference type="NCBI Taxonomy" id="1796491"/>
    <lineage>
        <taxon>Bacteria</taxon>
        <taxon>Pseudomonadati</taxon>
        <taxon>Pseudomonadota</taxon>
        <taxon>Betaproteobacteria</taxon>
        <taxon>Nitrosomonadales</taxon>
        <taxon>Gallionellaceae</taxon>
        <taxon>Gallionella</taxon>
    </lineage>
</organism>
<dbReference type="PROSITE" id="PS51257">
    <property type="entry name" value="PROKAR_LIPOPROTEIN"/>
    <property type="match status" value="1"/>
</dbReference>
<evidence type="ECO:0000256" key="5">
    <source>
        <dbReference type="SAM" id="Phobius"/>
    </source>
</evidence>
<dbReference type="Gene3D" id="1.10.287.950">
    <property type="entry name" value="Methyl-accepting chemotaxis protein"/>
    <property type="match status" value="1"/>
</dbReference>
<dbReference type="PANTHER" id="PTHR32089">
    <property type="entry name" value="METHYL-ACCEPTING CHEMOTAXIS PROTEIN MCPB"/>
    <property type="match status" value="1"/>
</dbReference>
<protein>
    <submittedName>
        <fullName evidence="8">Putative methyl-accepting chemotaxis protein</fullName>
    </submittedName>
</protein>
<reference evidence="8 9" key="2">
    <citation type="submission" date="2016-03" db="EMBL/GenBank/DDBJ databases">
        <title>New uncultured bacterium of the family Gallionellaceae from acid mine drainage: description and reconstruction of genome based on metagenomic analysis of microbial community.</title>
        <authorList>
            <person name="Kadnikov V."/>
            <person name="Ivasenko D."/>
            <person name="Beletsky A."/>
            <person name="Mardanov A."/>
            <person name="Danilova E."/>
            <person name="Pimenov N."/>
            <person name="Karnachuk O."/>
            <person name="Ravin N."/>
        </authorList>
    </citation>
    <scope>NUCLEOTIDE SEQUENCE [LARGE SCALE GENOMIC DNA]</scope>
    <source>
        <strain evidence="8">ShG14-8</strain>
    </source>
</reference>
<keyword evidence="5" id="KW-1133">Transmembrane helix</keyword>
<reference evidence="8 9" key="1">
    <citation type="submission" date="2016-02" db="EMBL/GenBank/DDBJ databases">
        <authorList>
            <person name="Wen L."/>
            <person name="He K."/>
            <person name="Yang H."/>
        </authorList>
    </citation>
    <scope>NUCLEOTIDE SEQUENCE [LARGE SCALE GENOMIC DNA]</scope>
    <source>
        <strain evidence="8">ShG14-8</strain>
    </source>
</reference>
<evidence type="ECO:0000256" key="4">
    <source>
        <dbReference type="PROSITE-ProRule" id="PRU00284"/>
    </source>
</evidence>
<gene>
    <name evidence="8" type="ORF">AWT59_0144</name>
</gene>
<dbReference type="PROSITE" id="PS50885">
    <property type="entry name" value="HAMP"/>
    <property type="match status" value="1"/>
</dbReference>
<evidence type="ECO:0000256" key="2">
    <source>
        <dbReference type="ARBA" id="ARBA00023224"/>
    </source>
</evidence>
<dbReference type="Proteomes" id="UP000070578">
    <property type="component" value="Unassembled WGS sequence"/>
</dbReference>
<dbReference type="GO" id="GO:0004888">
    <property type="term" value="F:transmembrane signaling receptor activity"/>
    <property type="evidence" value="ECO:0007669"/>
    <property type="project" value="InterPro"/>
</dbReference>
<feature type="transmembrane region" description="Helical" evidence="5">
    <location>
        <begin position="182"/>
        <end position="208"/>
    </location>
</feature>
<dbReference type="FunFam" id="1.10.287.950:FF:000001">
    <property type="entry name" value="Methyl-accepting chemotaxis sensory transducer"/>
    <property type="match status" value="1"/>
</dbReference>
<dbReference type="PRINTS" id="PR00260">
    <property type="entry name" value="CHEMTRNSDUCR"/>
</dbReference>
<comment type="similarity">
    <text evidence="3">Belongs to the methyl-accepting chemotaxis (MCP) protein family.</text>
</comment>
<dbReference type="Pfam" id="PF00672">
    <property type="entry name" value="HAMP"/>
    <property type="match status" value="1"/>
</dbReference>
<dbReference type="InterPro" id="IPR004089">
    <property type="entry name" value="MCPsignal_dom"/>
</dbReference>
<accession>A0A139BXQ7</accession>
<dbReference type="InterPro" id="IPR004090">
    <property type="entry name" value="Chemotax_Me-accpt_rcpt"/>
</dbReference>
<evidence type="ECO:0000259" key="7">
    <source>
        <dbReference type="PROSITE" id="PS50885"/>
    </source>
</evidence>
<keyword evidence="5" id="KW-0812">Transmembrane</keyword>
<dbReference type="AlphaFoldDB" id="A0A139BXQ7"/>
<evidence type="ECO:0000259" key="6">
    <source>
        <dbReference type="PROSITE" id="PS50111"/>
    </source>
</evidence>
<dbReference type="InterPro" id="IPR003660">
    <property type="entry name" value="HAMP_dom"/>
</dbReference>
<comment type="subcellular location">
    <subcellularLocation>
        <location evidence="1">Membrane</location>
    </subcellularLocation>
</comment>
<feature type="domain" description="Methyl-accepting transducer" evidence="6">
    <location>
        <begin position="267"/>
        <end position="503"/>
    </location>
</feature>
<keyword evidence="2 4" id="KW-0807">Transducer</keyword>
<dbReference type="GO" id="GO:0007165">
    <property type="term" value="P:signal transduction"/>
    <property type="evidence" value="ECO:0007669"/>
    <property type="project" value="UniProtKB-KW"/>
</dbReference>
<feature type="domain" description="HAMP" evidence="7">
    <location>
        <begin position="210"/>
        <end position="262"/>
    </location>
</feature>
<comment type="caution">
    <text evidence="8">The sequence shown here is derived from an EMBL/GenBank/DDBJ whole genome shotgun (WGS) entry which is preliminary data.</text>
</comment>
<dbReference type="EMBL" id="LSLI01000002">
    <property type="protein sequence ID" value="KXS33754.1"/>
    <property type="molecule type" value="Genomic_DNA"/>
</dbReference>
<dbReference type="Pfam" id="PF00015">
    <property type="entry name" value="MCPsignal"/>
    <property type="match status" value="1"/>
</dbReference>
<name>A0A139BXQ7_9PROT</name>
<evidence type="ECO:0000256" key="1">
    <source>
        <dbReference type="ARBA" id="ARBA00004370"/>
    </source>
</evidence>
<dbReference type="SUPFAM" id="SSF58104">
    <property type="entry name" value="Methyl-accepting chemotaxis protein (MCP) signaling domain"/>
    <property type="match status" value="1"/>
</dbReference>
<evidence type="ECO:0000256" key="3">
    <source>
        <dbReference type="ARBA" id="ARBA00029447"/>
    </source>
</evidence>
<sequence length="540" mass="57483">MMNILNKILVAPAAAVACMLLLGGFGYYALNKSNNALNDLYKVREQHNLVANDIKTTVYGVQANIYRVITWSANYDASKMDSIIKEQLKLLTDNSSSFDDFLKQPNLTEQELAIGGKLAKSLVKYHKDIAQAMDLASVDISTGLSAMQTADTTFLALGKDVDEFRTLESELSRVSYEAAAAAYIRTLVIAAILVIVAIVVSILIGLYIARGIALPVSNAINIADRIAGGDLKNSIHPEGSDEIAHLMEALKKMQDSLRDMIHHIDMTANQVGASAVELTGFAGNISNSLNVSSEAVTSTAAAVEEMTVSIGQVSKGAETARLIAQRTSNIAQQGRDRLRSASDEIGKIAGAVEGSSLVMDNLQSSSQQIGNIANVIRGIADQTNLLALNAAIEAARAGEQGRGFAVVADEVRKLAEKAGSATNEIKTMIETIQTQTDQAAVKMREASGLALAGVQVIQELQTPLEELHHGAVDSLASLVDLAVATKEQTLTSTQIAQNIERIAQMSESNSNAAQQSTNAARSLEALSKDLLTVVNRFQSS</sequence>
<keyword evidence="5" id="KW-0472">Membrane</keyword>
<dbReference type="Pfam" id="PF12729">
    <property type="entry name" value="4HB_MCP_1"/>
    <property type="match status" value="1"/>
</dbReference>
<dbReference type="GO" id="GO:0016020">
    <property type="term" value="C:membrane"/>
    <property type="evidence" value="ECO:0007669"/>
    <property type="project" value="UniProtKB-SubCell"/>
</dbReference>
<evidence type="ECO:0000313" key="9">
    <source>
        <dbReference type="Proteomes" id="UP000070578"/>
    </source>
</evidence>
<dbReference type="CDD" id="cd11386">
    <property type="entry name" value="MCP_signal"/>
    <property type="match status" value="1"/>
</dbReference>
<dbReference type="PROSITE" id="PS50111">
    <property type="entry name" value="CHEMOTAXIS_TRANSDUC_2"/>
    <property type="match status" value="1"/>
</dbReference>
<dbReference type="SMART" id="SM00283">
    <property type="entry name" value="MA"/>
    <property type="match status" value="1"/>
</dbReference>
<dbReference type="SMART" id="SM00304">
    <property type="entry name" value="HAMP"/>
    <property type="match status" value="1"/>
</dbReference>
<dbReference type="GO" id="GO:0006935">
    <property type="term" value="P:chemotaxis"/>
    <property type="evidence" value="ECO:0007669"/>
    <property type="project" value="InterPro"/>
</dbReference>
<dbReference type="Gene3D" id="1.20.120.30">
    <property type="entry name" value="Aspartate receptor, ligand-binding domain"/>
    <property type="match status" value="1"/>
</dbReference>
<dbReference type="PANTHER" id="PTHR32089:SF112">
    <property type="entry name" value="LYSOZYME-LIKE PROTEIN-RELATED"/>
    <property type="match status" value="1"/>
</dbReference>
<dbReference type="InterPro" id="IPR024478">
    <property type="entry name" value="HlyB_4HB_MCP"/>
</dbReference>